<accession>A0A433U3U2</accession>
<name>A0A433U3U2_ELYCH</name>
<proteinExistence type="predicted"/>
<dbReference type="CDD" id="cd00146">
    <property type="entry name" value="PKD"/>
    <property type="match status" value="1"/>
</dbReference>
<dbReference type="Gene3D" id="2.60.40.10">
    <property type="entry name" value="Immunoglobulins"/>
    <property type="match status" value="1"/>
</dbReference>
<dbReference type="SUPFAM" id="SSF49299">
    <property type="entry name" value="PKD domain"/>
    <property type="match status" value="1"/>
</dbReference>
<dbReference type="InterPro" id="IPR013783">
    <property type="entry name" value="Ig-like_fold"/>
</dbReference>
<dbReference type="PROSITE" id="PS50093">
    <property type="entry name" value="PKD"/>
    <property type="match status" value="1"/>
</dbReference>
<protein>
    <recommendedName>
        <fullName evidence="1">PKD domain-containing protein</fullName>
    </recommendedName>
</protein>
<gene>
    <name evidence="2" type="ORF">EGW08_003750</name>
</gene>
<dbReference type="EMBL" id="RQTK01000081">
    <property type="protein sequence ID" value="RUS88492.1"/>
    <property type="molecule type" value="Genomic_DNA"/>
</dbReference>
<dbReference type="InterPro" id="IPR022409">
    <property type="entry name" value="PKD/Chitinase_dom"/>
</dbReference>
<evidence type="ECO:0000313" key="2">
    <source>
        <dbReference type="EMBL" id="RUS88492.1"/>
    </source>
</evidence>
<dbReference type="Pfam" id="PF00801">
    <property type="entry name" value="PKD"/>
    <property type="match status" value="1"/>
</dbReference>
<dbReference type="STRING" id="188477.A0A433U3U2"/>
<comment type="caution">
    <text evidence="2">The sequence shown here is derived from an EMBL/GenBank/DDBJ whole genome shotgun (WGS) entry which is preliminary data.</text>
</comment>
<dbReference type="InterPro" id="IPR000601">
    <property type="entry name" value="PKD_dom"/>
</dbReference>
<evidence type="ECO:0000259" key="1">
    <source>
        <dbReference type="PROSITE" id="PS50093"/>
    </source>
</evidence>
<dbReference type="OrthoDB" id="10050421at2759"/>
<keyword evidence="3" id="KW-1185">Reference proteome</keyword>
<organism evidence="2 3">
    <name type="scientific">Elysia chlorotica</name>
    <name type="common">Eastern emerald elysia</name>
    <name type="synonym">Sea slug</name>
    <dbReference type="NCBI Taxonomy" id="188477"/>
    <lineage>
        <taxon>Eukaryota</taxon>
        <taxon>Metazoa</taxon>
        <taxon>Spiralia</taxon>
        <taxon>Lophotrochozoa</taxon>
        <taxon>Mollusca</taxon>
        <taxon>Gastropoda</taxon>
        <taxon>Heterobranchia</taxon>
        <taxon>Euthyneura</taxon>
        <taxon>Panpulmonata</taxon>
        <taxon>Sacoglossa</taxon>
        <taxon>Placobranchoidea</taxon>
        <taxon>Plakobranchidae</taxon>
        <taxon>Elysia</taxon>
    </lineage>
</organism>
<sequence>MKLLVKYALALTKVRLKEFSRASGTTSNIALSLTSGSDYSCTWNFGDGTVTENTDEAELIALSFTKTHLYLSAGSYTITVTCSNNVSSQVATTVARIQQTITGLRMTSEGADKGDDFYIRWEVSAGTEITFALTFDGVPITTHTEYETKKWQSNLQAGRPVSAIPLTLTASNLISCRPPRVRHPPDLDCVQPDQLGVPERHLQDLDRHCQPDLHLADAECQQVCY</sequence>
<evidence type="ECO:0000313" key="3">
    <source>
        <dbReference type="Proteomes" id="UP000271974"/>
    </source>
</evidence>
<feature type="domain" description="PKD" evidence="1">
    <location>
        <begin position="35"/>
        <end position="104"/>
    </location>
</feature>
<reference evidence="2 3" key="1">
    <citation type="submission" date="2019-01" db="EMBL/GenBank/DDBJ databases">
        <title>A draft genome assembly of the solar-powered sea slug Elysia chlorotica.</title>
        <authorList>
            <person name="Cai H."/>
            <person name="Li Q."/>
            <person name="Fang X."/>
            <person name="Li J."/>
            <person name="Curtis N.E."/>
            <person name="Altenburger A."/>
            <person name="Shibata T."/>
            <person name="Feng M."/>
            <person name="Maeda T."/>
            <person name="Schwartz J.A."/>
            <person name="Shigenobu S."/>
            <person name="Lundholm N."/>
            <person name="Nishiyama T."/>
            <person name="Yang H."/>
            <person name="Hasebe M."/>
            <person name="Li S."/>
            <person name="Pierce S.K."/>
            <person name="Wang J."/>
        </authorList>
    </citation>
    <scope>NUCLEOTIDE SEQUENCE [LARGE SCALE GENOMIC DNA]</scope>
    <source>
        <strain evidence="2">EC2010</strain>
        <tissue evidence="2">Whole organism of an adult</tissue>
    </source>
</reference>
<dbReference type="InterPro" id="IPR035986">
    <property type="entry name" value="PKD_dom_sf"/>
</dbReference>
<dbReference type="Proteomes" id="UP000271974">
    <property type="component" value="Unassembled WGS sequence"/>
</dbReference>
<dbReference type="AlphaFoldDB" id="A0A433U3U2"/>
<dbReference type="SMART" id="SM00089">
    <property type="entry name" value="PKD"/>
    <property type="match status" value="1"/>
</dbReference>